<dbReference type="RefSeq" id="WP_089818588.1">
    <property type="nucleotide sequence ID" value="NZ_FORQ01000001.1"/>
</dbReference>
<feature type="compositionally biased region" description="Low complexity" evidence="1">
    <location>
        <begin position="81"/>
        <end position="95"/>
    </location>
</feature>
<dbReference type="PROSITE" id="PS51257">
    <property type="entry name" value="PROKAR_LIPOPROTEIN"/>
    <property type="match status" value="1"/>
</dbReference>
<organism evidence="2 3">
    <name type="scientific">Kaistella treverensis</name>
    <dbReference type="NCBI Taxonomy" id="631455"/>
    <lineage>
        <taxon>Bacteria</taxon>
        <taxon>Pseudomonadati</taxon>
        <taxon>Bacteroidota</taxon>
        <taxon>Flavobacteriia</taxon>
        <taxon>Flavobacteriales</taxon>
        <taxon>Weeksellaceae</taxon>
        <taxon>Chryseobacterium group</taxon>
        <taxon>Kaistella</taxon>
    </lineage>
</organism>
<evidence type="ECO:0000256" key="1">
    <source>
        <dbReference type="SAM" id="MobiDB-lite"/>
    </source>
</evidence>
<dbReference type="AlphaFoldDB" id="A0A1I3K8F8"/>
<gene>
    <name evidence="2" type="ORF">SAMN05421638_0655</name>
</gene>
<evidence type="ECO:0008006" key="4">
    <source>
        <dbReference type="Google" id="ProtNLM"/>
    </source>
</evidence>
<name>A0A1I3K8F8_9FLAO</name>
<keyword evidence="3" id="KW-1185">Reference proteome</keyword>
<sequence>MKKVILGVAIAGLVMSCQKIQPGGNKAILQMEEGTEHYGYDMVTNTPSTAVKSTKTTAELPAGDSLRTATIGAVEISKDSTQQTTPAEPAATETK</sequence>
<evidence type="ECO:0000313" key="2">
    <source>
        <dbReference type="EMBL" id="SFI68773.1"/>
    </source>
</evidence>
<evidence type="ECO:0000313" key="3">
    <source>
        <dbReference type="Proteomes" id="UP000242560"/>
    </source>
</evidence>
<feature type="region of interest" description="Disordered" evidence="1">
    <location>
        <begin position="75"/>
        <end position="95"/>
    </location>
</feature>
<accession>A0A1I3K8F8</accession>
<proteinExistence type="predicted"/>
<reference evidence="3" key="1">
    <citation type="submission" date="2016-10" db="EMBL/GenBank/DDBJ databases">
        <authorList>
            <person name="Varghese N."/>
            <person name="Submissions S."/>
        </authorList>
    </citation>
    <scope>NUCLEOTIDE SEQUENCE [LARGE SCALE GENOMIC DNA]</scope>
    <source>
        <strain evidence="3">DSM 22251</strain>
    </source>
</reference>
<protein>
    <recommendedName>
        <fullName evidence="4">Lipoprotein</fullName>
    </recommendedName>
</protein>
<dbReference type="EMBL" id="FORQ01000001">
    <property type="protein sequence ID" value="SFI68773.1"/>
    <property type="molecule type" value="Genomic_DNA"/>
</dbReference>
<dbReference type="Proteomes" id="UP000242560">
    <property type="component" value="Unassembled WGS sequence"/>
</dbReference>